<gene>
    <name evidence="2" type="ORF">N5A56_004915</name>
</gene>
<comment type="caution">
    <text evidence="2">The sequence shown here is derived from an EMBL/GenBank/DDBJ whole genome shotgun (WGS) entry which is preliminary data.</text>
</comment>
<reference evidence="2" key="1">
    <citation type="submission" date="2023-02" db="EMBL/GenBank/DDBJ databases">
        <title>Polaribacter ponticola sp. nov., isolated from seawater.</title>
        <authorList>
            <person name="Baek J.H."/>
            <person name="Kim J.M."/>
            <person name="Choi D.G."/>
            <person name="Jeon C.O."/>
        </authorList>
    </citation>
    <scope>NUCLEOTIDE SEQUENCE</scope>
    <source>
        <strain evidence="2">MSW5</strain>
    </source>
</reference>
<dbReference type="Proteomes" id="UP001151478">
    <property type="component" value="Unassembled WGS sequence"/>
</dbReference>
<feature type="compositionally biased region" description="Basic and acidic residues" evidence="1">
    <location>
        <begin position="1"/>
        <end position="24"/>
    </location>
</feature>
<evidence type="ECO:0008006" key="4">
    <source>
        <dbReference type="Google" id="ProtNLM"/>
    </source>
</evidence>
<dbReference type="RefSeq" id="WP_274270242.1">
    <property type="nucleotide sequence ID" value="NZ_JAOSLC020000003.1"/>
</dbReference>
<evidence type="ECO:0000313" key="3">
    <source>
        <dbReference type="Proteomes" id="UP001151478"/>
    </source>
</evidence>
<feature type="region of interest" description="Disordered" evidence="1">
    <location>
        <begin position="1"/>
        <end position="25"/>
    </location>
</feature>
<organism evidence="2 3">
    <name type="scientific">Polaribacter ponticola</name>
    <dbReference type="NCBI Taxonomy" id="2978475"/>
    <lineage>
        <taxon>Bacteria</taxon>
        <taxon>Pseudomonadati</taxon>
        <taxon>Bacteroidota</taxon>
        <taxon>Flavobacteriia</taxon>
        <taxon>Flavobacteriales</taxon>
        <taxon>Flavobacteriaceae</taxon>
    </lineage>
</organism>
<evidence type="ECO:0000313" key="2">
    <source>
        <dbReference type="EMBL" id="MDD7913797.1"/>
    </source>
</evidence>
<sequence length="364" mass="42087">MESISKEENNELEQQIKEQEKQPVDENIFQEMGDKVKRYRVKETNKEIIDKIDFPQFFLKVTASDIFGTDEELLNRESLLKDFKLSDEDIKIDFDKISSDLYKVDLTETVKDNYTPDWVKIEESQVKDPIAEYILAKPKDAQISDITHQIMQIIGNMYPIPDQEIKVYVGRILKGMNAEQMRDILVRKWSYTDKIKSKIRQLSDSYAETRFFDILKTKGIKAKGNWKLGKEIVPGNVGSSIGNSLYEKEGTMNNFEERVIMEIGTSSNIAFWHRNLERGKGFFINGFKANHYPDFILQTKSGKTILIETKGDHLDGSDSEGKCRLGNEWERQAGNDFSYFMVFDKKEVKGAFTLDKAKELISGM</sequence>
<name>A0ABT5S6S7_9FLAO</name>
<proteinExistence type="predicted"/>
<dbReference type="EMBL" id="JAOSLC020000003">
    <property type="protein sequence ID" value="MDD7913797.1"/>
    <property type="molecule type" value="Genomic_DNA"/>
</dbReference>
<evidence type="ECO:0000256" key="1">
    <source>
        <dbReference type="SAM" id="MobiDB-lite"/>
    </source>
</evidence>
<keyword evidence="3" id="KW-1185">Reference proteome</keyword>
<protein>
    <recommendedName>
        <fullName evidence="4">Restriction endonuclease</fullName>
    </recommendedName>
</protein>
<accession>A0ABT5S6S7</accession>